<reference evidence="5 6" key="1">
    <citation type="submission" date="2023-02" db="EMBL/GenBank/DDBJ databases">
        <title>Devosia algicola sp. nov., isolated from the phycosphere of marine algae.</title>
        <authorList>
            <person name="Kim J.M."/>
            <person name="Lee J.K."/>
            <person name="Choi B.J."/>
            <person name="Bayburt H."/>
            <person name="Jeon C.O."/>
        </authorList>
    </citation>
    <scope>NUCLEOTIDE SEQUENCE [LARGE SCALE GENOMIC DNA]</scope>
    <source>
        <strain evidence="5 6">G20-9</strain>
    </source>
</reference>
<dbReference type="Gene3D" id="3.40.50.2300">
    <property type="match status" value="2"/>
</dbReference>
<evidence type="ECO:0000259" key="4">
    <source>
        <dbReference type="PROSITE" id="PS50932"/>
    </source>
</evidence>
<dbReference type="PANTHER" id="PTHR30146">
    <property type="entry name" value="LACI-RELATED TRANSCRIPTIONAL REPRESSOR"/>
    <property type="match status" value="1"/>
</dbReference>
<dbReference type="EMBL" id="CP118246">
    <property type="protein sequence ID" value="WDR01359.1"/>
    <property type="molecule type" value="Genomic_DNA"/>
</dbReference>
<dbReference type="InterPro" id="IPR000843">
    <property type="entry name" value="HTH_LacI"/>
</dbReference>
<sequence length="330" mass="36311">MADVARLAQVSTAAVSYFFSEQEEHVLRVGPAARERIQQAVSQLGYVQNKTARHLRRQRTERICILLSRLGTPFADKMTSDIETVARRHGLLTIILTGNDKNGFQRVLAEVEAGLADGLIAEADGLTLAELDEIFGPYTRSTRPCLIIHPTATPRSYSVLCHEREAALHLAIDHLLARGHRHIAYMENSGVLVNSRTQSLVKRAAQSNGQLHFSMFDGADSRDTATSRAREILAMPKRPSALVLESDFSAVSVLEEFSRLGVSVPDDIAVIGCGNAIEGYYANPRLTTIGPRGLSLTEASEHLINALDRSTRSTPHKFTVPWTLYVRESA</sequence>
<accession>A0ABY7YJU8</accession>
<organism evidence="5 6">
    <name type="scientific">Devosia algicola</name>
    <dbReference type="NCBI Taxonomy" id="3026418"/>
    <lineage>
        <taxon>Bacteria</taxon>
        <taxon>Pseudomonadati</taxon>
        <taxon>Pseudomonadota</taxon>
        <taxon>Alphaproteobacteria</taxon>
        <taxon>Hyphomicrobiales</taxon>
        <taxon>Devosiaceae</taxon>
        <taxon>Devosia</taxon>
    </lineage>
</organism>
<dbReference type="PROSITE" id="PS50932">
    <property type="entry name" value="HTH_LACI_2"/>
    <property type="match status" value="1"/>
</dbReference>
<dbReference type="InterPro" id="IPR028082">
    <property type="entry name" value="Peripla_BP_I"/>
</dbReference>
<dbReference type="SMART" id="SM00354">
    <property type="entry name" value="HTH_LACI"/>
    <property type="match status" value="1"/>
</dbReference>
<dbReference type="InterPro" id="IPR046335">
    <property type="entry name" value="LacI/GalR-like_sensor"/>
</dbReference>
<feature type="domain" description="HTH lacI-type" evidence="4">
    <location>
        <begin position="1"/>
        <end position="57"/>
    </location>
</feature>
<dbReference type="Gene3D" id="1.10.260.40">
    <property type="entry name" value="lambda repressor-like DNA-binding domains"/>
    <property type="match status" value="1"/>
</dbReference>
<evidence type="ECO:0000313" key="6">
    <source>
        <dbReference type="Proteomes" id="UP001220530"/>
    </source>
</evidence>
<dbReference type="PANTHER" id="PTHR30146:SF109">
    <property type="entry name" value="HTH-TYPE TRANSCRIPTIONAL REGULATOR GALS"/>
    <property type="match status" value="1"/>
</dbReference>
<proteinExistence type="predicted"/>
<evidence type="ECO:0000256" key="1">
    <source>
        <dbReference type="ARBA" id="ARBA00023015"/>
    </source>
</evidence>
<dbReference type="CDD" id="cd01392">
    <property type="entry name" value="HTH_LacI"/>
    <property type="match status" value="1"/>
</dbReference>
<dbReference type="RefSeq" id="WP_282217770.1">
    <property type="nucleotide sequence ID" value="NZ_CP118246.1"/>
</dbReference>
<dbReference type="Pfam" id="PF00356">
    <property type="entry name" value="LacI"/>
    <property type="match status" value="1"/>
</dbReference>
<dbReference type="Proteomes" id="UP001220530">
    <property type="component" value="Chromosome"/>
</dbReference>
<evidence type="ECO:0000256" key="2">
    <source>
        <dbReference type="ARBA" id="ARBA00023125"/>
    </source>
</evidence>
<keyword evidence="1" id="KW-0805">Transcription regulation</keyword>
<protein>
    <submittedName>
        <fullName evidence="5">LacI family DNA-binding transcriptional regulator</fullName>
    </submittedName>
</protein>
<evidence type="ECO:0000313" key="5">
    <source>
        <dbReference type="EMBL" id="WDR01359.1"/>
    </source>
</evidence>
<gene>
    <name evidence="5" type="ORF">PSQ19_11025</name>
</gene>
<dbReference type="CDD" id="cd06267">
    <property type="entry name" value="PBP1_LacI_sugar_binding-like"/>
    <property type="match status" value="1"/>
</dbReference>
<dbReference type="Pfam" id="PF13377">
    <property type="entry name" value="Peripla_BP_3"/>
    <property type="match status" value="1"/>
</dbReference>
<keyword evidence="3" id="KW-0804">Transcription</keyword>
<keyword evidence="2 5" id="KW-0238">DNA-binding</keyword>
<name>A0ABY7YJU8_9HYPH</name>
<dbReference type="SUPFAM" id="SSF47413">
    <property type="entry name" value="lambda repressor-like DNA-binding domains"/>
    <property type="match status" value="1"/>
</dbReference>
<dbReference type="GO" id="GO:0003677">
    <property type="term" value="F:DNA binding"/>
    <property type="evidence" value="ECO:0007669"/>
    <property type="project" value="UniProtKB-KW"/>
</dbReference>
<evidence type="ECO:0000256" key="3">
    <source>
        <dbReference type="ARBA" id="ARBA00023163"/>
    </source>
</evidence>
<dbReference type="InterPro" id="IPR010982">
    <property type="entry name" value="Lambda_DNA-bd_dom_sf"/>
</dbReference>
<dbReference type="SUPFAM" id="SSF53822">
    <property type="entry name" value="Periplasmic binding protein-like I"/>
    <property type="match status" value="1"/>
</dbReference>
<keyword evidence="6" id="KW-1185">Reference proteome</keyword>